<dbReference type="InterPro" id="IPR040079">
    <property type="entry name" value="Glutathione_S-Trfase"/>
</dbReference>
<dbReference type="PROSITE" id="PS50405">
    <property type="entry name" value="GST_CTER"/>
    <property type="match status" value="1"/>
</dbReference>
<dbReference type="InterPro" id="IPR010987">
    <property type="entry name" value="Glutathione-S-Trfase_C-like"/>
</dbReference>
<evidence type="ECO:0000256" key="1">
    <source>
        <dbReference type="ARBA" id="ARBA00012452"/>
    </source>
</evidence>
<dbReference type="PANTHER" id="PTHR43968">
    <property type="match status" value="1"/>
</dbReference>
<dbReference type="SUPFAM" id="SSF52833">
    <property type="entry name" value="Thioredoxin-like"/>
    <property type="match status" value="1"/>
</dbReference>
<evidence type="ECO:0000313" key="6">
    <source>
        <dbReference type="EMBL" id="CCI05110.1"/>
    </source>
</evidence>
<dbReference type="Pfam" id="PF00043">
    <property type="entry name" value="GST_C"/>
    <property type="match status" value="1"/>
</dbReference>
<comment type="catalytic activity">
    <reaction evidence="3">
        <text>RX + glutathione = an S-substituted glutathione + a halide anion + H(+)</text>
        <dbReference type="Rhea" id="RHEA:16437"/>
        <dbReference type="ChEBI" id="CHEBI:15378"/>
        <dbReference type="ChEBI" id="CHEBI:16042"/>
        <dbReference type="ChEBI" id="CHEBI:17792"/>
        <dbReference type="ChEBI" id="CHEBI:57925"/>
        <dbReference type="ChEBI" id="CHEBI:90779"/>
        <dbReference type="EC" id="2.5.1.18"/>
    </reaction>
</comment>
<dbReference type="SFLD" id="SFLDS00019">
    <property type="entry name" value="Glutathione_Transferase_(cytos"/>
    <property type="match status" value="1"/>
</dbReference>
<dbReference type="GO" id="GO:0004364">
    <property type="term" value="F:glutathione transferase activity"/>
    <property type="evidence" value="ECO:0007669"/>
    <property type="project" value="UniProtKB-EC"/>
</dbReference>
<dbReference type="HOGENOM" id="CLU_011226_9_3_3"/>
<dbReference type="RefSeq" id="WP_002772527.1">
    <property type="nucleotide sequence ID" value="NZ_HE973062.1"/>
</dbReference>
<dbReference type="Pfam" id="PF13409">
    <property type="entry name" value="GST_N_2"/>
    <property type="match status" value="1"/>
</dbReference>
<dbReference type="CDD" id="cd00299">
    <property type="entry name" value="GST_C_family"/>
    <property type="match status" value="1"/>
</dbReference>
<evidence type="ECO:0000256" key="2">
    <source>
        <dbReference type="ARBA" id="ARBA00022679"/>
    </source>
</evidence>
<keyword evidence="2 6" id="KW-0808">Transferase</keyword>
<dbReference type="Gene3D" id="3.40.30.10">
    <property type="entry name" value="Glutaredoxin"/>
    <property type="match status" value="1"/>
</dbReference>
<evidence type="ECO:0000259" key="5">
    <source>
        <dbReference type="PROSITE" id="PS50405"/>
    </source>
</evidence>
<reference evidence="6 7" key="1">
    <citation type="submission" date="2012-04" db="EMBL/GenBank/DDBJ databases">
        <authorList>
            <person name="Genoscope - CEA"/>
        </authorList>
    </citation>
    <scope>NUCLEOTIDE SEQUENCE [LARGE SCALE GENOMIC DNA]</scope>
    <source>
        <strain evidence="6 7">9443</strain>
    </source>
</reference>
<feature type="domain" description="GST N-terminal" evidence="4">
    <location>
        <begin position="19"/>
        <end position="97"/>
    </location>
</feature>
<dbReference type="SFLD" id="SFLDG00358">
    <property type="entry name" value="Main_(cytGST)"/>
    <property type="match status" value="1"/>
</dbReference>
<dbReference type="AlphaFoldDB" id="I4GAZ9"/>
<comment type="caution">
    <text evidence="6">The sequence shown here is derived from an EMBL/GenBank/DDBJ whole genome shotgun (WGS) entry which is preliminary data.</text>
</comment>
<dbReference type="PANTHER" id="PTHR43968:SF6">
    <property type="entry name" value="GLUTATHIONE S-TRANSFERASE OMEGA"/>
    <property type="match status" value="1"/>
</dbReference>
<dbReference type="SFLD" id="SFLDG01152">
    <property type="entry name" value="Main.3:_Omega-_and_Tau-like"/>
    <property type="match status" value="1"/>
</dbReference>
<dbReference type="Gene3D" id="1.20.1050.10">
    <property type="match status" value="1"/>
</dbReference>
<dbReference type="InterPro" id="IPR004046">
    <property type="entry name" value="GST_C"/>
</dbReference>
<feature type="domain" description="GST C-terminal" evidence="5">
    <location>
        <begin position="101"/>
        <end position="191"/>
    </location>
</feature>
<proteinExistence type="predicted"/>
<protein>
    <recommendedName>
        <fullName evidence="1">glutathione transferase</fullName>
        <ecNumber evidence="1">2.5.1.18</ecNumber>
    </recommendedName>
</protein>
<sequence length="191" mass="22010">MWVPILSYLNQKSPIMSIPKLKLISHNLCSYVQRAVITLLEKDIPHEREYIDLTNKPDWFLAISPLGKVPALVVDNEVLFESAVICEYLDEITPGSLHPTEPLMKAKHRSWIEFGSSILNIIAGFYNAKDEKLFEEKKQELTQKFQTLEAQLSEAPFFSGEKFSLVDAVYGPIFRYFTVFEKYRALLVFVC</sequence>
<dbReference type="FunFam" id="3.40.30.10:FF:000123">
    <property type="entry name" value="Glutathione transferase o1"/>
    <property type="match status" value="1"/>
</dbReference>
<gene>
    <name evidence="6" type="ORF">MICAC_6800001</name>
</gene>
<organism evidence="6 7">
    <name type="scientific">Microcystis aeruginosa PCC 9443</name>
    <dbReference type="NCBI Taxonomy" id="1160281"/>
    <lineage>
        <taxon>Bacteria</taxon>
        <taxon>Bacillati</taxon>
        <taxon>Cyanobacteriota</taxon>
        <taxon>Cyanophyceae</taxon>
        <taxon>Oscillatoriophycideae</taxon>
        <taxon>Chroococcales</taxon>
        <taxon>Microcystaceae</taxon>
        <taxon>Microcystis</taxon>
    </lineage>
</organism>
<evidence type="ECO:0000313" key="7">
    <source>
        <dbReference type="Proteomes" id="UP000003480"/>
    </source>
</evidence>
<dbReference type="InterPro" id="IPR036249">
    <property type="entry name" value="Thioredoxin-like_sf"/>
</dbReference>
<dbReference type="InterPro" id="IPR004045">
    <property type="entry name" value="Glutathione_S-Trfase_N"/>
</dbReference>
<dbReference type="InterPro" id="IPR036282">
    <property type="entry name" value="Glutathione-S-Trfase_C_sf"/>
</dbReference>
<name>I4GAZ9_MICAE</name>
<evidence type="ECO:0000256" key="3">
    <source>
        <dbReference type="ARBA" id="ARBA00047960"/>
    </source>
</evidence>
<dbReference type="InterPro" id="IPR045073">
    <property type="entry name" value="Omega/Tau-like"/>
</dbReference>
<dbReference type="PROSITE" id="PS50404">
    <property type="entry name" value="GST_NTER"/>
    <property type="match status" value="1"/>
</dbReference>
<evidence type="ECO:0000259" key="4">
    <source>
        <dbReference type="PROSITE" id="PS50404"/>
    </source>
</evidence>
<dbReference type="GO" id="GO:0005737">
    <property type="term" value="C:cytoplasm"/>
    <property type="evidence" value="ECO:0007669"/>
    <property type="project" value="TreeGrafter"/>
</dbReference>
<dbReference type="EMBL" id="CAIJ01000646">
    <property type="protein sequence ID" value="CCI05110.1"/>
    <property type="molecule type" value="Genomic_DNA"/>
</dbReference>
<dbReference type="Proteomes" id="UP000003480">
    <property type="component" value="Unassembled WGS sequence"/>
</dbReference>
<dbReference type="InterPro" id="IPR050983">
    <property type="entry name" value="GST_Omega/HSP26"/>
</dbReference>
<accession>I4GAZ9</accession>
<dbReference type="EC" id="2.5.1.18" evidence="1"/>
<dbReference type="SUPFAM" id="SSF47616">
    <property type="entry name" value="GST C-terminal domain-like"/>
    <property type="match status" value="1"/>
</dbReference>